<protein>
    <submittedName>
        <fullName evidence="1">Nonstructural protein</fullName>
    </submittedName>
</protein>
<dbReference type="EMBL" id="MK249180">
    <property type="protein sequence ID" value="QCQ84863.1"/>
    <property type="molecule type" value="Genomic_DNA"/>
</dbReference>
<proteinExistence type="predicted"/>
<accession>A0A4V1F5F3</accession>
<reference evidence="1" key="1">
    <citation type="submission" date="2018-12" db="EMBL/GenBank/DDBJ databases">
        <title>Singled stranded DNA viruses identified in blackflies (Austrosimulium ungulatum) sampled in New Zealand.</title>
        <authorList>
            <person name="Kraberger S."/>
            <person name="Fontenele R.S."/>
            <person name="Schmidlin K."/>
            <person name="Walters M."/>
            <person name="Varsani A."/>
        </authorList>
    </citation>
    <scope>NUCLEOTIDE SEQUENCE [LARGE SCALE GENOMIC DNA]</scope>
    <source>
        <strain evidence="1">107</strain>
    </source>
</reference>
<name>A0A4V1F5F3_9VIRU</name>
<sequence>MKMQVFSIFDKAVSAYLPPFYTRSKGEAVRSFSEAANDPSSQFNKHMLDYSLMFMGEWDDNSGEFTGVQPVRVLSAHEVIEEKSEDVLSPLSRAPRQVM</sequence>
<evidence type="ECO:0000313" key="1">
    <source>
        <dbReference type="EMBL" id="QCQ84863.1"/>
    </source>
</evidence>
<dbReference type="Proteomes" id="UP000322233">
    <property type="component" value="Segment"/>
</dbReference>
<organism evidence="1">
    <name type="scientific">Blackfly microvirus SF02</name>
    <dbReference type="NCBI Taxonomy" id="2576452"/>
    <lineage>
        <taxon>Viruses</taxon>
        <taxon>Monodnaviria</taxon>
        <taxon>Sangervirae</taxon>
        <taxon>Phixviricota</taxon>
        <taxon>Malgrandaviricetes</taxon>
        <taxon>Petitvirales</taxon>
        <taxon>Microviridae</taxon>
        <taxon>Microvirus</taxon>
    </lineage>
</organism>
<dbReference type="Pfam" id="PF20577">
    <property type="entry name" value="Phage_ORF5"/>
    <property type="match status" value="1"/>
</dbReference>
<dbReference type="InterPro" id="IPR046781">
    <property type="entry name" value="Phage_ORF5"/>
</dbReference>